<feature type="domain" description="Nucleotide-diphospho-sugar transferase" evidence="3">
    <location>
        <begin position="115"/>
        <end position="313"/>
    </location>
</feature>
<evidence type="ECO:0000313" key="5">
    <source>
        <dbReference type="Proteomes" id="UP001140206"/>
    </source>
</evidence>
<comment type="caution">
    <text evidence="4">The sequence shown here is derived from an EMBL/GenBank/DDBJ whole genome shotgun (WGS) entry which is preliminary data.</text>
</comment>
<feature type="transmembrane region" description="Helical" evidence="2">
    <location>
        <begin position="12"/>
        <end position="30"/>
    </location>
</feature>
<dbReference type="PANTHER" id="PTHR46038:SF13">
    <property type="entry name" value="GLYCOSYLTRANSFERASE"/>
    <property type="match status" value="1"/>
</dbReference>
<keyword evidence="2" id="KW-1133">Transmembrane helix</keyword>
<dbReference type="Proteomes" id="UP001140206">
    <property type="component" value="Chromosome 3"/>
</dbReference>
<feature type="region of interest" description="Disordered" evidence="1">
    <location>
        <begin position="387"/>
        <end position="421"/>
    </location>
</feature>
<keyword evidence="2" id="KW-0812">Transmembrane</keyword>
<reference evidence="4" key="1">
    <citation type="submission" date="2022-08" db="EMBL/GenBank/DDBJ databases">
        <authorList>
            <person name="Marques A."/>
        </authorList>
    </citation>
    <scope>NUCLEOTIDE SEQUENCE</scope>
    <source>
        <strain evidence="4">RhyPub2mFocal</strain>
        <tissue evidence="4">Leaves</tissue>
    </source>
</reference>
<keyword evidence="5" id="KW-1185">Reference proteome</keyword>
<protein>
    <submittedName>
        <fullName evidence="4">Nucleotide-diphospho-sugar transferase family protein</fullName>
    </submittedName>
</protein>
<dbReference type="InterPro" id="IPR044821">
    <property type="entry name" value="At1g28695/At4g15970-like"/>
</dbReference>
<dbReference type="GO" id="GO:0016740">
    <property type="term" value="F:transferase activity"/>
    <property type="evidence" value="ECO:0007669"/>
    <property type="project" value="UniProtKB-KW"/>
</dbReference>
<evidence type="ECO:0000313" key="4">
    <source>
        <dbReference type="EMBL" id="KAJ4773179.1"/>
    </source>
</evidence>
<dbReference type="AlphaFoldDB" id="A0AAV8DYZ7"/>
<dbReference type="InterPro" id="IPR005069">
    <property type="entry name" value="Nucl-diP-sugar_transferase"/>
</dbReference>
<name>A0AAV8DYZ7_9POAL</name>
<evidence type="ECO:0000256" key="1">
    <source>
        <dbReference type="SAM" id="MobiDB-lite"/>
    </source>
</evidence>
<evidence type="ECO:0000256" key="2">
    <source>
        <dbReference type="SAM" id="Phobius"/>
    </source>
</evidence>
<dbReference type="Pfam" id="PF03407">
    <property type="entry name" value="Nucleotid_trans"/>
    <property type="match status" value="1"/>
</dbReference>
<keyword evidence="4" id="KW-0808">Transferase</keyword>
<keyword evidence="2" id="KW-0472">Membrane</keyword>
<accession>A0AAV8DYZ7</accession>
<feature type="compositionally biased region" description="Basic and acidic residues" evidence="1">
    <location>
        <begin position="387"/>
        <end position="398"/>
    </location>
</feature>
<proteinExistence type="predicted"/>
<dbReference type="EMBL" id="JAMFTS010000003">
    <property type="protein sequence ID" value="KAJ4773179.1"/>
    <property type="molecule type" value="Genomic_DNA"/>
</dbReference>
<gene>
    <name evidence="4" type="ORF">LUZ62_057436</name>
</gene>
<organism evidence="4 5">
    <name type="scientific">Rhynchospora pubera</name>
    <dbReference type="NCBI Taxonomy" id="906938"/>
    <lineage>
        <taxon>Eukaryota</taxon>
        <taxon>Viridiplantae</taxon>
        <taxon>Streptophyta</taxon>
        <taxon>Embryophyta</taxon>
        <taxon>Tracheophyta</taxon>
        <taxon>Spermatophyta</taxon>
        <taxon>Magnoliopsida</taxon>
        <taxon>Liliopsida</taxon>
        <taxon>Poales</taxon>
        <taxon>Cyperaceae</taxon>
        <taxon>Cyperoideae</taxon>
        <taxon>Rhynchosporeae</taxon>
        <taxon>Rhynchospora</taxon>
    </lineage>
</organism>
<evidence type="ECO:0000259" key="3">
    <source>
        <dbReference type="Pfam" id="PF03407"/>
    </source>
</evidence>
<dbReference type="PANTHER" id="PTHR46038">
    <property type="entry name" value="EXPRESSED PROTEIN-RELATED"/>
    <property type="match status" value="1"/>
</dbReference>
<sequence length="421" mass="48866">MKITKYFQVQLPWFCIGGFVGALLVFSVRYTEFGNNRLPEVQPEECVSPTLAIENDIPMKQVKKPDQDPLAEILKNAAIDGNMVILTQGNEAWMAPNSLFDLFLEGFRVGEEIEHLLNHLVVVTVDQKGFEKCKTMHKYCYFMKTEDKFSDEKFYMSKGYLDLMWIRNKFQRRILELGYNFLFTDMDILWFRNPLRHIAITSDMAFASDVFFGDEDKIEPSAPNGGFMYVKSSNKTIEFFKNWQDQRVNYPDQHDQDVLNKVKVEFSKRFQVKMQFMNTVYTAGFCEMSKNISKVCTVHANCCVGLQAKLLDLRSILEDWKAYKSIPPWTKEKETFKFRDHVYIDCAPTAPIQQCALMVAATHKPHTHSHITFMVVHLQLSHGYTEHPWPHNSQHDQNRTSTVTWAAHPSQAHHTSGAHPR</sequence>